<dbReference type="PANTHER" id="PTHR12901">
    <property type="entry name" value="SPERM PROTEIN HOMOLOG"/>
    <property type="match status" value="1"/>
</dbReference>
<evidence type="ECO:0000313" key="5">
    <source>
        <dbReference type="EnsemblMetazoa" id="tetur31g00350.1"/>
    </source>
</evidence>
<comment type="similarity">
    <text evidence="1">Belongs to the COQ10 family.</text>
</comment>
<dbReference type="AlphaFoldDB" id="T1L137"/>
<dbReference type="Proteomes" id="UP000015104">
    <property type="component" value="Unassembled WGS sequence"/>
</dbReference>
<evidence type="ECO:0000256" key="1">
    <source>
        <dbReference type="ARBA" id="ARBA00006885"/>
    </source>
</evidence>
<gene>
    <name evidence="5" type="primary">107369359</name>
</gene>
<dbReference type="InterPro" id="IPR044996">
    <property type="entry name" value="COQ10-like"/>
</dbReference>
<dbReference type="eggNOG" id="KOG3177">
    <property type="taxonomic scope" value="Eukaryota"/>
</dbReference>
<evidence type="ECO:0000313" key="6">
    <source>
        <dbReference type="Proteomes" id="UP000015104"/>
    </source>
</evidence>
<dbReference type="Gene3D" id="3.30.530.20">
    <property type="match status" value="1"/>
</dbReference>
<dbReference type="InterPro" id="IPR005031">
    <property type="entry name" value="COQ10_START"/>
</dbReference>
<feature type="domain" description="Coenzyme Q-binding protein COQ10 START" evidence="4">
    <location>
        <begin position="36"/>
        <end position="164"/>
    </location>
</feature>
<dbReference type="HOGENOM" id="CLU_079653_2_0_1"/>
<dbReference type="PANTHER" id="PTHR12901:SF10">
    <property type="entry name" value="COENZYME Q-BINDING PROTEIN COQ10, MITOCHONDRIAL"/>
    <property type="match status" value="1"/>
</dbReference>
<dbReference type="OMA" id="IDGPFKY"/>
<reference evidence="5" key="2">
    <citation type="submission" date="2015-06" db="UniProtKB">
        <authorList>
            <consortium name="EnsemblMetazoa"/>
        </authorList>
    </citation>
    <scope>IDENTIFICATION</scope>
</reference>
<name>T1L137_TETUR</name>
<reference evidence="6" key="1">
    <citation type="submission" date="2011-08" db="EMBL/GenBank/DDBJ databases">
        <authorList>
            <person name="Rombauts S."/>
        </authorList>
    </citation>
    <scope>NUCLEOTIDE SEQUENCE</scope>
    <source>
        <strain evidence="6">London</strain>
    </source>
</reference>
<dbReference type="STRING" id="32264.T1L137"/>
<keyword evidence="6" id="KW-1185">Reference proteome</keyword>
<dbReference type="GO" id="GO:0048039">
    <property type="term" value="F:ubiquinone binding"/>
    <property type="evidence" value="ECO:0007669"/>
    <property type="project" value="InterPro"/>
</dbReference>
<dbReference type="Pfam" id="PF03364">
    <property type="entry name" value="Polyketide_cyc"/>
    <property type="match status" value="1"/>
</dbReference>
<evidence type="ECO:0000256" key="3">
    <source>
        <dbReference type="ARBA" id="ARBA00024947"/>
    </source>
</evidence>
<protein>
    <recommendedName>
        <fullName evidence="4">Coenzyme Q-binding protein COQ10 START domain-containing protein</fullName>
    </recommendedName>
</protein>
<sequence length="177" mass="20769">MILINRYGIKIGSAFTHCQRYCSSARKTYREKRLLGYSKEQLYNIVSRVDDYHLFLPACTKSVVTHREPNLIKADLVIGFPPMIVEKYTSHVDLDRPNLVRARCFDGRLFKHLITEWKFSDGKPGNPRSCTLDFFIDFEFRNHFYSRVAHSIFDQLVHQTVNCFLKRAKDLYGKPSI</sequence>
<dbReference type="GO" id="GO:0005739">
    <property type="term" value="C:mitochondrion"/>
    <property type="evidence" value="ECO:0007669"/>
    <property type="project" value="TreeGrafter"/>
</dbReference>
<comment type="function">
    <text evidence="3">Required for the function of coenzyme Q in the respiratory chain. May serve as a chaperone or may be involved in the transport of Q6 from its site of synthesis to the catalytic sites of the respiratory complexes.</text>
</comment>
<dbReference type="GO" id="GO:0045333">
    <property type="term" value="P:cellular respiration"/>
    <property type="evidence" value="ECO:0007669"/>
    <property type="project" value="InterPro"/>
</dbReference>
<dbReference type="OrthoDB" id="292693at2759"/>
<dbReference type="KEGG" id="tut:107369359"/>
<accession>T1L137</accession>
<dbReference type="SUPFAM" id="SSF55961">
    <property type="entry name" value="Bet v1-like"/>
    <property type="match status" value="1"/>
</dbReference>
<proteinExistence type="inferred from homology"/>
<evidence type="ECO:0000256" key="2">
    <source>
        <dbReference type="ARBA" id="ARBA00011814"/>
    </source>
</evidence>
<dbReference type="CDD" id="cd07813">
    <property type="entry name" value="COQ10p_like"/>
    <property type="match status" value="1"/>
</dbReference>
<dbReference type="InterPro" id="IPR023393">
    <property type="entry name" value="START-like_dom_sf"/>
</dbReference>
<evidence type="ECO:0000259" key="4">
    <source>
        <dbReference type="Pfam" id="PF03364"/>
    </source>
</evidence>
<comment type="subunit">
    <text evidence="2">Interacts with coenzyme Q.</text>
</comment>
<organism evidence="5 6">
    <name type="scientific">Tetranychus urticae</name>
    <name type="common">Two-spotted spider mite</name>
    <dbReference type="NCBI Taxonomy" id="32264"/>
    <lineage>
        <taxon>Eukaryota</taxon>
        <taxon>Metazoa</taxon>
        <taxon>Ecdysozoa</taxon>
        <taxon>Arthropoda</taxon>
        <taxon>Chelicerata</taxon>
        <taxon>Arachnida</taxon>
        <taxon>Acari</taxon>
        <taxon>Acariformes</taxon>
        <taxon>Trombidiformes</taxon>
        <taxon>Prostigmata</taxon>
        <taxon>Eleutherengona</taxon>
        <taxon>Raphignathae</taxon>
        <taxon>Tetranychoidea</taxon>
        <taxon>Tetranychidae</taxon>
        <taxon>Tetranychus</taxon>
    </lineage>
</organism>
<dbReference type="EnsemblMetazoa" id="tetur31g00350.1">
    <property type="protein sequence ID" value="tetur31g00350.1"/>
    <property type="gene ID" value="tetur31g00350"/>
</dbReference>
<dbReference type="EMBL" id="CAEY01000889">
    <property type="status" value="NOT_ANNOTATED_CDS"/>
    <property type="molecule type" value="Genomic_DNA"/>
</dbReference>